<reference evidence="14 15" key="1">
    <citation type="submission" date="2017-09" db="EMBL/GenBank/DDBJ databases">
        <authorList>
            <person name="Lee N."/>
            <person name="Cho B.-K."/>
        </authorList>
    </citation>
    <scope>NUCLEOTIDE SEQUENCE [LARGE SCALE GENOMIC DNA]</scope>
    <source>
        <strain evidence="14 15">ATCC 27476</strain>
    </source>
</reference>
<dbReference type="GO" id="GO:0005886">
    <property type="term" value="C:plasma membrane"/>
    <property type="evidence" value="ECO:0007669"/>
    <property type="project" value="UniProtKB-SubCell"/>
</dbReference>
<evidence type="ECO:0000256" key="11">
    <source>
        <dbReference type="ARBA" id="ARBA00023136"/>
    </source>
</evidence>
<keyword evidence="3" id="KW-1003">Cell membrane</keyword>
<evidence type="ECO:0000256" key="8">
    <source>
        <dbReference type="ARBA" id="ARBA00022833"/>
    </source>
</evidence>
<evidence type="ECO:0000259" key="13">
    <source>
        <dbReference type="Pfam" id="PF01435"/>
    </source>
</evidence>
<proteinExistence type="predicted"/>
<evidence type="ECO:0000256" key="6">
    <source>
        <dbReference type="ARBA" id="ARBA00022723"/>
    </source>
</evidence>
<comment type="cofactor">
    <cofactor evidence="1">
        <name>Zn(2+)</name>
        <dbReference type="ChEBI" id="CHEBI:29105"/>
    </cofactor>
</comment>
<dbReference type="EMBL" id="CP023692">
    <property type="protein sequence ID" value="QEV45845.1"/>
    <property type="molecule type" value="Genomic_DNA"/>
</dbReference>
<dbReference type="CDD" id="cd07328">
    <property type="entry name" value="M48_Ste24p_like"/>
    <property type="match status" value="1"/>
</dbReference>
<keyword evidence="15" id="KW-1185">Reference proteome</keyword>
<evidence type="ECO:0000256" key="9">
    <source>
        <dbReference type="ARBA" id="ARBA00022989"/>
    </source>
</evidence>
<keyword evidence="6" id="KW-0479">Metal-binding</keyword>
<dbReference type="PANTHER" id="PTHR43221">
    <property type="entry name" value="PROTEASE HTPX"/>
    <property type="match status" value="1"/>
</dbReference>
<dbReference type="InterPro" id="IPR050083">
    <property type="entry name" value="HtpX_protease"/>
</dbReference>
<keyword evidence="7" id="KW-0378">Hydrolase</keyword>
<dbReference type="GO" id="GO:0046872">
    <property type="term" value="F:metal ion binding"/>
    <property type="evidence" value="ECO:0007669"/>
    <property type="project" value="UniProtKB-KW"/>
</dbReference>
<dbReference type="GO" id="GO:0006508">
    <property type="term" value="P:proteolysis"/>
    <property type="evidence" value="ECO:0007669"/>
    <property type="project" value="UniProtKB-KW"/>
</dbReference>
<evidence type="ECO:0000256" key="4">
    <source>
        <dbReference type="ARBA" id="ARBA00022670"/>
    </source>
</evidence>
<evidence type="ECO:0000256" key="3">
    <source>
        <dbReference type="ARBA" id="ARBA00022475"/>
    </source>
</evidence>
<feature type="transmembrane region" description="Helical" evidence="12">
    <location>
        <begin position="39"/>
        <end position="59"/>
    </location>
</feature>
<dbReference type="Proteomes" id="UP000325563">
    <property type="component" value="Chromosome"/>
</dbReference>
<dbReference type="InterPro" id="IPR001915">
    <property type="entry name" value="Peptidase_M48"/>
</dbReference>
<keyword evidence="4" id="KW-0645">Protease</keyword>
<dbReference type="Pfam" id="PF01435">
    <property type="entry name" value="Peptidase_M48"/>
    <property type="match status" value="1"/>
</dbReference>
<dbReference type="PANTHER" id="PTHR43221:SF1">
    <property type="entry name" value="PROTEASE HTPX"/>
    <property type="match status" value="1"/>
</dbReference>
<evidence type="ECO:0000256" key="2">
    <source>
        <dbReference type="ARBA" id="ARBA00004651"/>
    </source>
</evidence>
<keyword evidence="11 12" id="KW-0472">Membrane</keyword>
<name>A0A5J6J5R3_STRVI</name>
<evidence type="ECO:0000313" key="14">
    <source>
        <dbReference type="EMBL" id="QEV45845.1"/>
    </source>
</evidence>
<dbReference type="RefSeq" id="WP_150528201.1">
    <property type="nucleotide sequence ID" value="NZ_BNBW01000002.1"/>
</dbReference>
<dbReference type="KEGG" id="svn:CP980_12760"/>
<keyword evidence="9 12" id="KW-1133">Transmembrane helix</keyword>
<dbReference type="GO" id="GO:0004222">
    <property type="term" value="F:metalloendopeptidase activity"/>
    <property type="evidence" value="ECO:0007669"/>
    <property type="project" value="InterPro"/>
</dbReference>
<accession>A0A5J6J5R3</accession>
<dbReference type="GeneID" id="95611429"/>
<feature type="domain" description="Peptidase M48" evidence="13">
    <location>
        <begin position="81"/>
        <end position="347"/>
    </location>
</feature>
<gene>
    <name evidence="14" type="ORF">CP980_12760</name>
</gene>
<evidence type="ECO:0000256" key="12">
    <source>
        <dbReference type="SAM" id="Phobius"/>
    </source>
</evidence>
<evidence type="ECO:0000313" key="15">
    <source>
        <dbReference type="Proteomes" id="UP000325563"/>
    </source>
</evidence>
<evidence type="ECO:0000256" key="7">
    <source>
        <dbReference type="ARBA" id="ARBA00022801"/>
    </source>
</evidence>
<evidence type="ECO:0000256" key="10">
    <source>
        <dbReference type="ARBA" id="ARBA00023049"/>
    </source>
</evidence>
<keyword evidence="10" id="KW-0482">Metalloprotease</keyword>
<evidence type="ECO:0000256" key="1">
    <source>
        <dbReference type="ARBA" id="ARBA00001947"/>
    </source>
</evidence>
<protein>
    <submittedName>
        <fullName evidence="14">Peptidase</fullName>
    </submittedName>
</protein>
<sequence length="535" mass="57958">MGASLRALRALVLLAGFYLLGFILLAVLAAADWATVTWLHGGVAAKVLIVSAVLAVPIVRGMFMLRTPKGDPLRGVPVTEQQEPLLWRTVRHIADQVGTRAPDEILLIDEVNAAVSEDARLLGLLSGTRRLYLGLPLMTGLDEMQLRAVLAHEMGHYANLDTRLTPLIVRGRAQLIRTIEHFHERADAKVAGERARQEKAAEKRLAKGKQAKEVDTAGQGAMYRAMAKIYTGYAHFYMRATLSGSRRQELAADMAAVRVAGRDSAASALRELNALGPAHDFYMDSYATLGVGAGLLPRSGQVFGGFRQLLDARAQELEGLRRELSTEPASAYDSHPALAERVARIEALPDDGRAAQATRPAMELLASPDAALAALEQAVLTPQALALTRLDWADLVHESMTAYVGRGAQEVREAITAEGVSPEPAALLDAIDADPALRWRIADRFPKSEEAAAATGRAAREFTRPVLRSALSRLVTADLTARGAARWQLSWSDSAELRFATEGFEDQLELALDALVADRPDTEPLRKLVLVRCSA</sequence>
<evidence type="ECO:0000256" key="5">
    <source>
        <dbReference type="ARBA" id="ARBA00022692"/>
    </source>
</evidence>
<keyword evidence="8" id="KW-0862">Zinc</keyword>
<organism evidence="14 15">
    <name type="scientific">Streptomyces vinaceus</name>
    <dbReference type="NCBI Taxonomy" id="1960"/>
    <lineage>
        <taxon>Bacteria</taxon>
        <taxon>Bacillati</taxon>
        <taxon>Actinomycetota</taxon>
        <taxon>Actinomycetes</taxon>
        <taxon>Kitasatosporales</taxon>
        <taxon>Streptomycetaceae</taxon>
        <taxon>Streptomyces</taxon>
    </lineage>
</organism>
<keyword evidence="5 12" id="KW-0812">Transmembrane</keyword>
<dbReference type="Gene3D" id="3.30.2010.10">
    <property type="entry name" value="Metalloproteases ('zincins'), catalytic domain"/>
    <property type="match status" value="1"/>
</dbReference>
<dbReference type="AlphaFoldDB" id="A0A5J6J5R3"/>
<comment type="subcellular location">
    <subcellularLocation>
        <location evidence="2">Cell membrane</location>
        <topology evidence="2">Multi-pass membrane protein</topology>
    </subcellularLocation>
</comment>